<dbReference type="EMBL" id="JABSTR010000006">
    <property type="protein sequence ID" value="KAH9373235.1"/>
    <property type="molecule type" value="Genomic_DNA"/>
</dbReference>
<dbReference type="FunFam" id="3.30.160.60:FF:000702">
    <property type="entry name" value="Transcription factor E4F1 isoform 1"/>
    <property type="match status" value="1"/>
</dbReference>
<dbReference type="PROSITE" id="PS50950">
    <property type="entry name" value="ZF_THAP"/>
    <property type="match status" value="1"/>
</dbReference>
<evidence type="ECO:0000259" key="9">
    <source>
        <dbReference type="PROSITE" id="PS50157"/>
    </source>
</evidence>
<feature type="domain" description="C2H2-type" evidence="9">
    <location>
        <begin position="1311"/>
        <end position="1338"/>
    </location>
</feature>
<evidence type="ECO:0000256" key="2">
    <source>
        <dbReference type="ARBA" id="ARBA00022737"/>
    </source>
</evidence>
<dbReference type="PROSITE" id="PS00028">
    <property type="entry name" value="ZINC_FINGER_C2H2_1"/>
    <property type="match status" value="9"/>
</dbReference>
<evidence type="ECO:0000256" key="8">
    <source>
        <dbReference type="SAM" id="MobiDB-lite"/>
    </source>
</evidence>
<gene>
    <name evidence="11" type="ORF">HPB48_004980</name>
</gene>
<dbReference type="GO" id="GO:0043565">
    <property type="term" value="F:sequence-specific DNA binding"/>
    <property type="evidence" value="ECO:0007669"/>
    <property type="project" value="UniProtKB-ARBA"/>
</dbReference>
<keyword evidence="4" id="KW-0862">Zinc</keyword>
<dbReference type="Pfam" id="PF21787">
    <property type="entry name" value="TNP-like_RNaseH_N"/>
    <property type="match status" value="1"/>
</dbReference>
<dbReference type="InterPro" id="IPR038441">
    <property type="entry name" value="THAP_Znf_sf"/>
</dbReference>
<evidence type="ECO:0000256" key="4">
    <source>
        <dbReference type="ARBA" id="ARBA00022833"/>
    </source>
</evidence>
<dbReference type="GO" id="GO:0008270">
    <property type="term" value="F:zinc ion binding"/>
    <property type="evidence" value="ECO:0007669"/>
    <property type="project" value="UniProtKB-KW"/>
</dbReference>
<dbReference type="Pfam" id="PF05485">
    <property type="entry name" value="THAP"/>
    <property type="match status" value="1"/>
</dbReference>
<dbReference type="SMART" id="SM00355">
    <property type="entry name" value="ZnF_C2H2"/>
    <property type="match status" value="15"/>
</dbReference>
<dbReference type="PANTHER" id="PTHR24379:SF121">
    <property type="entry name" value="C2H2-TYPE DOMAIN-CONTAINING PROTEIN"/>
    <property type="match status" value="1"/>
</dbReference>
<dbReference type="FunFam" id="3.30.160.60:FF:001732">
    <property type="entry name" value="Zgc:162936"/>
    <property type="match status" value="1"/>
</dbReference>
<dbReference type="PROSITE" id="PS50157">
    <property type="entry name" value="ZINC_FINGER_C2H2_2"/>
    <property type="match status" value="8"/>
</dbReference>
<dbReference type="GO" id="GO:0045893">
    <property type="term" value="P:positive regulation of DNA-templated transcription"/>
    <property type="evidence" value="ECO:0007669"/>
    <property type="project" value="UniProtKB-ARBA"/>
</dbReference>
<feature type="region of interest" description="Disordered" evidence="8">
    <location>
        <begin position="905"/>
        <end position="940"/>
    </location>
</feature>
<comment type="caution">
    <text evidence="11">The sequence shown here is derived from an EMBL/GenBank/DDBJ whole genome shotgun (WGS) entry which is preliminary data.</text>
</comment>
<feature type="domain" description="THAP-type" evidence="10">
    <location>
        <begin position="1"/>
        <end position="95"/>
    </location>
</feature>
<feature type="compositionally biased region" description="Basic residues" evidence="8">
    <location>
        <begin position="105"/>
        <end position="121"/>
    </location>
</feature>
<dbReference type="InterPro" id="IPR013087">
    <property type="entry name" value="Znf_C2H2_type"/>
</dbReference>
<dbReference type="PANTHER" id="PTHR24379">
    <property type="entry name" value="KRAB AND ZINC FINGER DOMAIN-CONTAINING"/>
    <property type="match status" value="1"/>
</dbReference>
<keyword evidence="1" id="KW-0479">Metal-binding</keyword>
<evidence type="ECO:0000256" key="6">
    <source>
        <dbReference type="PROSITE-ProRule" id="PRU00042"/>
    </source>
</evidence>
<feature type="domain" description="C2H2-type" evidence="9">
    <location>
        <begin position="1427"/>
        <end position="1455"/>
    </location>
</feature>
<evidence type="ECO:0000259" key="10">
    <source>
        <dbReference type="PROSITE" id="PS50950"/>
    </source>
</evidence>
<protein>
    <recommendedName>
        <fullName evidence="13">Zinc finger protein</fullName>
    </recommendedName>
</protein>
<proteinExistence type="predicted"/>
<keyword evidence="5 7" id="KW-0238">DNA-binding</keyword>
<dbReference type="SUPFAM" id="SSF57716">
    <property type="entry name" value="Glucocorticoid receptor-like (DNA-binding domain)"/>
    <property type="match status" value="1"/>
</dbReference>
<evidence type="ECO:0000313" key="11">
    <source>
        <dbReference type="EMBL" id="KAH9373235.1"/>
    </source>
</evidence>
<evidence type="ECO:0008006" key="13">
    <source>
        <dbReference type="Google" id="ProtNLM"/>
    </source>
</evidence>
<dbReference type="InterPro" id="IPR048365">
    <property type="entry name" value="TNP-like_RNaseH_N"/>
</dbReference>
<dbReference type="InterPro" id="IPR036236">
    <property type="entry name" value="Znf_C2H2_sf"/>
</dbReference>
<feature type="domain" description="C2H2-type" evidence="9">
    <location>
        <begin position="1282"/>
        <end position="1309"/>
    </location>
</feature>
<feature type="region of interest" description="Disordered" evidence="8">
    <location>
        <begin position="235"/>
        <end position="255"/>
    </location>
</feature>
<evidence type="ECO:0000256" key="7">
    <source>
        <dbReference type="PROSITE-ProRule" id="PRU00309"/>
    </source>
</evidence>
<feature type="domain" description="C2H2-type" evidence="9">
    <location>
        <begin position="1456"/>
        <end position="1480"/>
    </location>
</feature>
<keyword evidence="2" id="KW-0677">Repeat</keyword>
<dbReference type="SMART" id="SM00692">
    <property type="entry name" value="DM3"/>
    <property type="match status" value="1"/>
</dbReference>
<dbReference type="SMART" id="SM00980">
    <property type="entry name" value="THAP"/>
    <property type="match status" value="1"/>
</dbReference>
<feature type="domain" description="C2H2-type" evidence="9">
    <location>
        <begin position="1045"/>
        <end position="1064"/>
    </location>
</feature>
<feature type="domain" description="C2H2-type" evidence="9">
    <location>
        <begin position="1399"/>
        <end position="1426"/>
    </location>
</feature>
<evidence type="ECO:0000256" key="5">
    <source>
        <dbReference type="ARBA" id="ARBA00023125"/>
    </source>
</evidence>
<dbReference type="SUPFAM" id="SSF57667">
    <property type="entry name" value="beta-beta-alpha zinc fingers"/>
    <property type="match status" value="3"/>
</dbReference>
<feature type="compositionally biased region" description="Basic and acidic residues" evidence="8">
    <location>
        <begin position="905"/>
        <end position="920"/>
    </location>
</feature>
<reference evidence="11 12" key="1">
    <citation type="journal article" date="2020" name="Cell">
        <title>Large-Scale Comparative Analyses of Tick Genomes Elucidate Their Genetic Diversity and Vector Capacities.</title>
        <authorList>
            <consortium name="Tick Genome and Microbiome Consortium (TIGMIC)"/>
            <person name="Jia N."/>
            <person name="Wang J."/>
            <person name="Shi W."/>
            <person name="Du L."/>
            <person name="Sun Y."/>
            <person name="Zhan W."/>
            <person name="Jiang J.F."/>
            <person name="Wang Q."/>
            <person name="Zhang B."/>
            <person name="Ji P."/>
            <person name="Bell-Sakyi L."/>
            <person name="Cui X.M."/>
            <person name="Yuan T.T."/>
            <person name="Jiang B.G."/>
            <person name="Yang W.F."/>
            <person name="Lam T.T."/>
            <person name="Chang Q.C."/>
            <person name="Ding S.J."/>
            <person name="Wang X.J."/>
            <person name="Zhu J.G."/>
            <person name="Ruan X.D."/>
            <person name="Zhao L."/>
            <person name="Wei J.T."/>
            <person name="Ye R.Z."/>
            <person name="Que T.C."/>
            <person name="Du C.H."/>
            <person name="Zhou Y.H."/>
            <person name="Cheng J.X."/>
            <person name="Dai P.F."/>
            <person name="Guo W.B."/>
            <person name="Han X.H."/>
            <person name="Huang E.J."/>
            <person name="Li L.F."/>
            <person name="Wei W."/>
            <person name="Gao Y.C."/>
            <person name="Liu J.Z."/>
            <person name="Shao H.Z."/>
            <person name="Wang X."/>
            <person name="Wang C.C."/>
            <person name="Yang T.C."/>
            <person name="Huo Q.B."/>
            <person name="Li W."/>
            <person name="Chen H.Y."/>
            <person name="Chen S.E."/>
            <person name="Zhou L.G."/>
            <person name="Ni X.B."/>
            <person name="Tian J.H."/>
            <person name="Sheng Y."/>
            <person name="Liu T."/>
            <person name="Pan Y.S."/>
            <person name="Xia L.Y."/>
            <person name="Li J."/>
            <person name="Zhao F."/>
            <person name="Cao W.C."/>
        </authorList>
    </citation>
    <scope>NUCLEOTIDE SEQUENCE [LARGE SCALE GENOMIC DNA]</scope>
    <source>
        <strain evidence="11">HaeL-2018</strain>
    </source>
</reference>
<evidence type="ECO:0000256" key="1">
    <source>
        <dbReference type="ARBA" id="ARBA00022723"/>
    </source>
</evidence>
<feature type="domain" description="C2H2-type" evidence="9">
    <location>
        <begin position="1366"/>
        <end position="1394"/>
    </location>
</feature>
<keyword evidence="12" id="KW-1185">Reference proteome</keyword>
<dbReference type="OrthoDB" id="6483295at2759"/>
<feature type="domain" description="C2H2-type" evidence="9">
    <location>
        <begin position="1225"/>
        <end position="1253"/>
    </location>
</feature>
<feature type="compositionally biased region" description="Basic and acidic residues" evidence="8">
    <location>
        <begin position="928"/>
        <end position="937"/>
    </location>
</feature>
<name>A0A9J6GDQ5_HAELO</name>
<organism evidence="11 12">
    <name type="scientific">Haemaphysalis longicornis</name>
    <name type="common">Bush tick</name>
    <dbReference type="NCBI Taxonomy" id="44386"/>
    <lineage>
        <taxon>Eukaryota</taxon>
        <taxon>Metazoa</taxon>
        <taxon>Ecdysozoa</taxon>
        <taxon>Arthropoda</taxon>
        <taxon>Chelicerata</taxon>
        <taxon>Arachnida</taxon>
        <taxon>Acari</taxon>
        <taxon>Parasitiformes</taxon>
        <taxon>Ixodida</taxon>
        <taxon>Ixodoidea</taxon>
        <taxon>Ixodidae</taxon>
        <taxon>Haemaphysalinae</taxon>
        <taxon>Haemaphysalis</taxon>
    </lineage>
</organism>
<dbReference type="VEuPathDB" id="VectorBase:HLOH_045457"/>
<accession>A0A9J6GDQ5</accession>
<dbReference type="GO" id="GO:0005694">
    <property type="term" value="C:chromosome"/>
    <property type="evidence" value="ECO:0007669"/>
    <property type="project" value="UniProtKB-ARBA"/>
</dbReference>
<sequence length="1480" mass="166281">MPCKCCVPGCRGNYMADTKVQVFGFPKNEELRKAWIRAIARQNFVPSKYSRVCALHFKYDDILRESSYVDTATGRTVSAPLTHHRLHPHAVPSRFPDRPPSPPRKTGKTTAKKPPSSRRTKYNAASTLVALAESADEDTDKISSLKDLVEVVRSLQSAFWHVIENSERLILVHIVESEAPWIKCSVVVKADLALSLYFVKTPVTKFGSNMRVPAFAESKRSVMELLESIEKLAGGSISSPEGQDDLSSSSLQSRDDDTCETIQMLLGRLSVAKMEDRARAIHFLSEQLKLLSMSTRQRSYSAEFIAFCSILFVISPHAYKYLCSCGSIILPHPMTMRSVILSRGMKPPGPNQGETFLCSMVAHISGLDYQERFVAVIVERIHVKPYLEYKGGSTTGIEHGAAEAVDSALVFTVQSLACQFKQVAHVVPVCGCDEHFLHRLFKDVICSLEKIGYRVACVVTDSSPATVFVVDSLHLLKCICGDWIGQKDEKLCFNFPEFEAKATEERPMLSASFTAVKDTCEYVSKYIDTLTKNALCSSYAQQQSVQLALQVFHQSLVCALQASPAASHGSQFRVETAGFIKIIVKWWKIVSVKSPYSGNGPRDQFQEALFPSAEDPKVDFLYNFLDWLDAWKAKNLESGTLSENTIAALQQTTHAFLEISRYCFSEVKLPCVLLGKIQTENLEERFGMLGQPAGSSYHASVWHLYESQDELLSWDTLPTVAQDWGTDNNRDEKWEGLEAPEDIPRPSSNFVVTEEALLKIEDMTAVMVYVTACAVNATLKRLDCAKCQPALTTQKAVKLSIAPEHHGLVKEPGQSGLLFPTVFALNAVAHGYIVAEQLSRKPGFLELLSLQHLVTALTVELLINEEFQGFDTCEDGHTSEHVLRHVLWCSTSVWLEDFRRSASKERAGADKAGDGEKQEEQAGIDDSLEGHPGDSSRKKANPVIKLKKRYRMSCEHCEFFSLRHELLTSHYLTSHPEHPLVSCDTCPDRFAHQAFVLVHKAQVHCKLEKGEEGTSLACGLCDASLEGRGALVEHLLQTHAPAAIYGCPECSENFASAADLRSHRTSVCLPLCCCHHMQVQSTVASLSVSLTESGSPRRSAAHNPQSRQCPHCPKEFRTPWYCRQHIMRSHRNSRLLNACKHCSRRYINLLTLHYHMALSHMRESTGALFGRPQMLQCFASCEDELTDKEKAMLEPLRKRCTQCDYTTFNRRSLVRHVRLDHGSRLQCSQCSSQFFHGWELRRHQRMKHSSVGEQQCPHCPRVLVCPRMYAEHVGMHRDGQGHVCATCKRLFGSEAVLEHHIKSHTNGSSEVRCQVCLHTFSTRQQLAKHKRKYTETLPDGTTVLKCASEESRAKVRKRRDSGEWKFSCDKCFFRFKFESSLSAHKMSAHQDRPKHGKPFTCQICSKGFRIRFELSAHIRTHTGERPFQCDACGASFTQKATLRDHRVAKHSRAFPHHCPLCAKGFTSKYRLGKHLQVVHP</sequence>
<feature type="region of interest" description="Disordered" evidence="8">
    <location>
        <begin position="79"/>
        <end position="122"/>
    </location>
</feature>
<dbReference type="Gene3D" id="3.30.160.60">
    <property type="entry name" value="Classic Zinc Finger"/>
    <property type="match status" value="6"/>
</dbReference>
<dbReference type="Proteomes" id="UP000821853">
    <property type="component" value="Chromosome 4"/>
</dbReference>
<evidence type="ECO:0000256" key="3">
    <source>
        <dbReference type="ARBA" id="ARBA00022771"/>
    </source>
</evidence>
<keyword evidence="3 6" id="KW-0863">Zinc-finger</keyword>
<dbReference type="InterPro" id="IPR006612">
    <property type="entry name" value="THAP_Znf"/>
</dbReference>
<evidence type="ECO:0000313" key="12">
    <source>
        <dbReference type="Proteomes" id="UP000821853"/>
    </source>
</evidence>
<dbReference type="Pfam" id="PF00096">
    <property type="entry name" value="zf-C2H2"/>
    <property type="match status" value="1"/>
</dbReference>
<dbReference type="Gene3D" id="6.20.210.20">
    <property type="entry name" value="THAP domain"/>
    <property type="match status" value="1"/>
</dbReference>